<dbReference type="AlphaFoldDB" id="A0AAN5C9N2"/>
<proteinExistence type="predicted"/>
<keyword evidence="3" id="KW-1185">Reference proteome</keyword>
<reference evidence="3" key="1">
    <citation type="submission" date="2022-10" db="EMBL/GenBank/DDBJ databases">
        <title>Genome assembly of Pristionchus species.</title>
        <authorList>
            <person name="Yoshida K."/>
            <person name="Sommer R.J."/>
        </authorList>
    </citation>
    <scope>NUCLEOTIDE SEQUENCE [LARGE SCALE GENOMIC DNA]</scope>
    <source>
        <strain evidence="3">RS5460</strain>
    </source>
</reference>
<feature type="non-terminal residue" evidence="2">
    <location>
        <position position="201"/>
    </location>
</feature>
<feature type="non-terminal residue" evidence="2">
    <location>
        <position position="1"/>
    </location>
</feature>
<name>A0AAN5C9N2_9BILA</name>
<evidence type="ECO:0000256" key="1">
    <source>
        <dbReference type="SAM" id="MobiDB-lite"/>
    </source>
</evidence>
<sequence length="201" mass="22962">SLAQLVRYLLLDPFAGTESWNCDDIDWISKYMPLLVKSIPSNYPIWFEFWKLAKEEIREAQREKSTPAIHFFLSSIAKCLPHVNKAITGSEIAEMGEMIKEELVKCQAKFKDYEQERYSGKRSKIGEIVSSCARFVVDAHEVMGSRFGDVIQPTLPLLCSLLDGWKGEATMEKLVEYSAKNNKHSNRPYDLSEKNAEDSSD</sequence>
<evidence type="ECO:0000313" key="3">
    <source>
        <dbReference type="Proteomes" id="UP001328107"/>
    </source>
</evidence>
<protein>
    <submittedName>
        <fullName evidence="2">Uncharacterized protein</fullName>
    </submittedName>
</protein>
<dbReference type="EMBL" id="BTRK01000001">
    <property type="protein sequence ID" value="GMR34009.1"/>
    <property type="molecule type" value="Genomic_DNA"/>
</dbReference>
<dbReference type="Proteomes" id="UP001328107">
    <property type="component" value="Unassembled WGS sequence"/>
</dbReference>
<feature type="compositionally biased region" description="Basic and acidic residues" evidence="1">
    <location>
        <begin position="190"/>
        <end position="201"/>
    </location>
</feature>
<feature type="region of interest" description="Disordered" evidence="1">
    <location>
        <begin position="182"/>
        <end position="201"/>
    </location>
</feature>
<gene>
    <name evidence="2" type="ORF">PMAYCL1PPCAC_04204</name>
</gene>
<organism evidence="2 3">
    <name type="scientific">Pristionchus mayeri</name>
    <dbReference type="NCBI Taxonomy" id="1317129"/>
    <lineage>
        <taxon>Eukaryota</taxon>
        <taxon>Metazoa</taxon>
        <taxon>Ecdysozoa</taxon>
        <taxon>Nematoda</taxon>
        <taxon>Chromadorea</taxon>
        <taxon>Rhabditida</taxon>
        <taxon>Rhabditina</taxon>
        <taxon>Diplogasteromorpha</taxon>
        <taxon>Diplogasteroidea</taxon>
        <taxon>Neodiplogasteridae</taxon>
        <taxon>Pristionchus</taxon>
    </lineage>
</organism>
<comment type="caution">
    <text evidence="2">The sequence shown here is derived from an EMBL/GenBank/DDBJ whole genome shotgun (WGS) entry which is preliminary data.</text>
</comment>
<accession>A0AAN5C9N2</accession>
<evidence type="ECO:0000313" key="2">
    <source>
        <dbReference type="EMBL" id="GMR34009.1"/>
    </source>
</evidence>